<dbReference type="PROSITE" id="PS50005">
    <property type="entry name" value="TPR"/>
    <property type="match status" value="2"/>
</dbReference>
<keyword evidence="2 3" id="KW-0802">TPR repeat</keyword>
<dbReference type="Proteomes" id="UP000683925">
    <property type="component" value="Unassembled WGS sequence"/>
</dbReference>
<keyword evidence="1" id="KW-0677">Repeat</keyword>
<comment type="caution">
    <text evidence="4">The sequence shown here is derived from an EMBL/GenBank/DDBJ whole genome shotgun (WGS) entry which is preliminary data.</text>
</comment>
<dbReference type="OrthoDB" id="310033at2759"/>
<dbReference type="InterPro" id="IPR019734">
    <property type="entry name" value="TPR_rpt"/>
</dbReference>
<dbReference type="PANTHER" id="PTHR44943">
    <property type="entry name" value="CELLULOSE SYNTHASE OPERON PROTEIN C"/>
    <property type="match status" value="1"/>
</dbReference>
<dbReference type="Pfam" id="PF13181">
    <property type="entry name" value="TPR_8"/>
    <property type="match status" value="2"/>
</dbReference>
<gene>
    <name evidence="4" type="ORF">POCTA_138.1.T1840011</name>
</gene>
<feature type="repeat" description="TPR" evidence="3">
    <location>
        <begin position="400"/>
        <end position="433"/>
    </location>
</feature>
<reference evidence="4" key="1">
    <citation type="submission" date="2021-01" db="EMBL/GenBank/DDBJ databases">
        <authorList>
            <consortium name="Genoscope - CEA"/>
            <person name="William W."/>
        </authorList>
    </citation>
    <scope>NUCLEOTIDE SEQUENCE</scope>
</reference>
<protein>
    <recommendedName>
        <fullName evidence="6">Tetratricopeptide repeat protein</fullName>
    </recommendedName>
</protein>
<evidence type="ECO:0000313" key="4">
    <source>
        <dbReference type="EMBL" id="CAD8214635.1"/>
    </source>
</evidence>
<dbReference type="InterPro" id="IPR051685">
    <property type="entry name" value="Ycf3/AcsC/BcsC/TPR_MFPF"/>
</dbReference>
<evidence type="ECO:0000256" key="2">
    <source>
        <dbReference type="ARBA" id="ARBA00022803"/>
    </source>
</evidence>
<accession>A0A8S1YK00</accession>
<dbReference type="SMART" id="SM00028">
    <property type="entry name" value="TPR"/>
    <property type="match status" value="7"/>
</dbReference>
<dbReference type="OMA" id="HINCKKD"/>
<keyword evidence="5" id="KW-1185">Reference proteome</keyword>
<dbReference type="Pfam" id="PF14559">
    <property type="entry name" value="TPR_19"/>
    <property type="match status" value="1"/>
</dbReference>
<name>A0A8S1YK00_PAROT</name>
<dbReference type="PANTHER" id="PTHR44943:SF4">
    <property type="entry name" value="TPR REPEAT-CONTAINING PROTEIN MJ0798"/>
    <property type="match status" value="1"/>
</dbReference>
<organism evidence="4 5">
    <name type="scientific">Paramecium octaurelia</name>
    <dbReference type="NCBI Taxonomy" id="43137"/>
    <lineage>
        <taxon>Eukaryota</taxon>
        <taxon>Sar</taxon>
        <taxon>Alveolata</taxon>
        <taxon>Ciliophora</taxon>
        <taxon>Intramacronucleata</taxon>
        <taxon>Oligohymenophorea</taxon>
        <taxon>Peniculida</taxon>
        <taxon>Parameciidae</taxon>
        <taxon>Paramecium</taxon>
    </lineage>
</organism>
<evidence type="ECO:0008006" key="6">
    <source>
        <dbReference type="Google" id="ProtNLM"/>
    </source>
</evidence>
<dbReference type="AlphaFoldDB" id="A0A8S1YK00"/>
<evidence type="ECO:0000256" key="1">
    <source>
        <dbReference type="ARBA" id="ARBA00022737"/>
    </source>
</evidence>
<feature type="repeat" description="TPR" evidence="3">
    <location>
        <begin position="366"/>
        <end position="399"/>
    </location>
</feature>
<dbReference type="EMBL" id="CAJJDP010000188">
    <property type="protein sequence ID" value="CAD8214635.1"/>
    <property type="molecule type" value="Genomic_DNA"/>
</dbReference>
<dbReference type="Pfam" id="PF00515">
    <property type="entry name" value="TPR_1"/>
    <property type="match status" value="2"/>
</dbReference>
<proteinExistence type="predicted"/>
<evidence type="ECO:0000313" key="5">
    <source>
        <dbReference type="Proteomes" id="UP000683925"/>
    </source>
</evidence>
<evidence type="ECO:0000256" key="3">
    <source>
        <dbReference type="PROSITE-ProRule" id="PRU00339"/>
    </source>
</evidence>
<dbReference type="PROSITE" id="PS50293">
    <property type="entry name" value="TPR_REGION"/>
    <property type="match status" value="2"/>
</dbReference>
<sequence>MKVFTCQDIEHEGETIQGFCLNARCKDSKPQFCLQCGYDPKKHPNCKKDLKGFDQIQSFITKFNQNILDLATQLNKSFAQVKIKYEEFSIQLENMKIQLVKISECFSQQDYSQMKANLQVIKEWYQYLNNQEEIMKQNQIGTQLVRIKKMIQALDLGFGFRQRNNKQDNNNPLYQGIQLLNQQKWQEANEKITEYIELSEKQQSLGTFFKSIALIEMQQPGQGMIMREQAKKINNNLYRDLLDYSNEQLRKNPQNTFILIAKSYTLNEVKQFQQAIELCEQVLREDPQHLHALYTKSFSLDELKQHSQAIVFIDVALKLNPQYIIGYFNKGLKYLDLLGRTLLFLKQYSDAIVCYDKAIQLDSTYAMAYMNKGVALHNLKQYDDAMAQYDKVIQLDPTFAMVYMNKGLALDKLKQYNDAMAHYDKAIQLDPSHAKAYLNKGLALLNFLQKYNDAIVYYDKAIQLDPTYAKAYKKKGDVLKIIKNYSLALKNYEQAILNCQSDQEEFKRLIVELKNQK</sequence>